<evidence type="ECO:0000313" key="6">
    <source>
        <dbReference type="Proteomes" id="UP000077405"/>
    </source>
</evidence>
<reference evidence="5 6" key="1">
    <citation type="submission" date="2018-04" db="EMBL/GenBank/DDBJ databases">
        <title>Complete genome sequence of the nitrogen-fixing bacterium Azospirillum humicireducens type strain SgZ-5.</title>
        <authorList>
            <person name="Yu Z."/>
        </authorList>
    </citation>
    <scope>NUCLEOTIDE SEQUENCE [LARGE SCALE GENOMIC DNA]</scope>
    <source>
        <strain evidence="5 6">SgZ-5</strain>
        <plasmid evidence="5 6">pYZ3</plasmid>
    </source>
</reference>
<dbReference type="SMART" id="SM00354">
    <property type="entry name" value="HTH_LACI"/>
    <property type="match status" value="1"/>
</dbReference>
<evidence type="ECO:0000256" key="3">
    <source>
        <dbReference type="ARBA" id="ARBA00023163"/>
    </source>
</evidence>
<keyword evidence="6" id="KW-1185">Reference proteome</keyword>
<dbReference type="InterPro" id="IPR010982">
    <property type="entry name" value="Lambda_DNA-bd_dom_sf"/>
</dbReference>
<keyword evidence="3" id="KW-0804">Transcription</keyword>
<dbReference type="CDD" id="cd06267">
    <property type="entry name" value="PBP1_LacI_sugar_binding-like"/>
    <property type="match status" value="1"/>
</dbReference>
<sequence length="337" mass="35899">MEKSRKAAGPVSLATIAAATGVSISTVSRIVNGQTHRASPETVTRIQQAVESLGYKPNQIGRALKQGRSRVVAMLTANLNNPVMAMIATATEAALRDIGHVMTLCDTHDREDLQDEYLQAMRSQSVGGYILVTNIKSPGLADFVARGEPVVFACRPNPYAADPDAPGAFVGIDNEAAGAAAADRLWARGCRSPAVIMPLEGSVVTLEREAGFCRRMTELGIPPDRLARVKAPGLSHLDVGYAAAGTLFAGRPGPDGILGVSDQIAYGVYRFAMEQGIRIPDDCPVISIDGSDLNGWIAPWLDSIHVPYAEFGHHIVGQLQAIWRGETPEAAILPFHD</sequence>
<dbReference type="Gene3D" id="3.40.50.2300">
    <property type="match status" value="2"/>
</dbReference>
<dbReference type="PANTHER" id="PTHR30146:SF109">
    <property type="entry name" value="HTH-TYPE TRANSCRIPTIONAL REGULATOR GALS"/>
    <property type="match status" value="1"/>
</dbReference>
<feature type="domain" description="HTH lacI-type" evidence="4">
    <location>
        <begin position="11"/>
        <end position="66"/>
    </location>
</feature>
<dbReference type="PANTHER" id="PTHR30146">
    <property type="entry name" value="LACI-RELATED TRANSCRIPTIONAL REPRESSOR"/>
    <property type="match status" value="1"/>
</dbReference>
<dbReference type="KEGG" id="ahu:A6A40_22805"/>
<dbReference type="GO" id="GO:0001216">
    <property type="term" value="F:DNA-binding transcription activator activity"/>
    <property type="evidence" value="ECO:0007669"/>
    <property type="project" value="InterPro"/>
</dbReference>
<dbReference type="InterPro" id="IPR000843">
    <property type="entry name" value="HTH_LacI"/>
</dbReference>
<dbReference type="InterPro" id="IPR046335">
    <property type="entry name" value="LacI/GalR-like_sensor"/>
</dbReference>
<organism evidence="5 6">
    <name type="scientific">Azospirillum humicireducens</name>
    <dbReference type="NCBI Taxonomy" id="1226968"/>
    <lineage>
        <taxon>Bacteria</taxon>
        <taxon>Pseudomonadati</taxon>
        <taxon>Pseudomonadota</taxon>
        <taxon>Alphaproteobacteria</taxon>
        <taxon>Rhodospirillales</taxon>
        <taxon>Azospirillaceae</taxon>
        <taxon>Azospirillum</taxon>
    </lineage>
</organism>
<dbReference type="AlphaFoldDB" id="A0A2R4VTY8"/>
<keyword evidence="5" id="KW-0614">Plasmid</keyword>
<dbReference type="GO" id="GO:0000976">
    <property type="term" value="F:transcription cis-regulatory region binding"/>
    <property type="evidence" value="ECO:0007669"/>
    <property type="project" value="TreeGrafter"/>
</dbReference>
<dbReference type="GO" id="GO:0016987">
    <property type="term" value="F:sigma factor activity"/>
    <property type="evidence" value="ECO:0007669"/>
    <property type="project" value="InterPro"/>
</dbReference>
<dbReference type="InterPro" id="IPR028082">
    <property type="entry name" value="Peripla_BP_I"/>
</dbReference>
<dbReference type="SUPFAM" id="SSF53822">
    <property type="entry name" value="Periplasmic binding protein-like I"/>
    <property type="match status" value="1"/>
</dbReference>
<dbReference type="CDD" id="cd01392">
    <property type="entry name" value="HTH_LacI"/>
    <property type="match status" value="1"/>
</dbReference>
<dbReference type="EMBL" id="CP028904">
    <property type="protein sequence ID" value="AWB07884.1"/>
    <property type="molecule type" value="Genomic_DNA"/>
</dbReference>
<dbReference type="RefSeq" id="WP_108548161.1">
    <property type="nucleotide sequence ID" value="NZ_CP028904.1"/>
</dbReference>
<dbReference type="PROSITE" id="PS50932">
    <property type="entry name" value="HTH_LACI_2"/>
    <property type="match status" value="1"/>
</dbReference>
<evidence type="ECO:0000313" key="5">
    <source>
        <dbReference type="EMBL" id="AWB07884.1"/>
    </source>
</evidence>
<name>A0A2R4VTY8_9PROT</name>
<evidence type="ECO:0000259" key="4">
    <source>
        <dbReference type="PROSITE" id="PS50932"/>
    </source>
</evidence>
<keyword evidence="1" id="KW-0805">Transcription regulation</keyword>
<geneLocation type="plasmid" evidence="5 6">
    <name>pYZ3</name>
</geneLocation>
<dbReference type="PROSITE" id="PS00717">
    <property type="entry name" value="SIGMA54_1"/>
    <property type="match status" value="1"/>
</dbReference>
<gene>
    <name evidence="5" type="ORF">A6A40_22805</name>
</gene>
<evidence type="ECO:0000256" key="1">
    <source>
        <dbReference type="ARBA" id="ARBA00023015"/>
    </source>
</evidence>
<keyword evidence="2" id="KW-0238">DNA-binding</keyword>
<protein>
    <submittedName>
        <fullName evidence="5">LacI family transcriptional regulator</fullName>
    </submittedName>
</protein>
<dbReference type="Proteomes" id="UP000077405">
    <property type="component" value="Plasmid pYZ3"/>
</dbReference>
<proteinExistence type="predicted"/>
<accession>A0A2R4VTY8</accession>
<evidence type="ECO:0000256" key="2">
    <source>
        <dbReference type="ARBA" id="ARBA00023125"/>
    </source>
</evidence>
<dbReference type="SUPFAM" id="SSF47413">
    <property type="entry name" value="lambda repressor-like DNA-binding domains"/>
    <property type="match status" value="1"/>
</dbReference>
<dbReference type="InterPro" id="IPR000394">
    <property type="entry name" value="RNA_pol_sigma_54"/>
</dbReference>
<dbReference type="OrthoDB" id="7170131at2"/>
<dbReference type="Pfam" id="PF00356">
    <property type="entry name" value="LacI"/>
    <property type="match status" value="1"/>
</dbReference>
<dbReference type="Gene3D" id="1.10.260.40">
    <property type="entry name" value="lambda repressor-like DNA-binding domains"/>
    <property type="match status" value="1"/>
</dbReference>
<dbReference type="Pfam" id="PF13377">
    <property type="entry name" value="Peripla_BP_3"/>
    <property type="match status" value="1"/>
</dbReference>